<name>B7UH73_ECO27</name>
<gene>
    <name evidence="1" type="ordered locus">E2348C_2917</name>
</gene>
<dbReference type="AlphaFoldDB" id="B7UH73"/>
<accession>B7UH73</accession>
<evidence type="ECO:0000313" key="1">
    <source>
        <dbReference type="EMBL" id="CAS10465.1"/>
    </source>
</evidence>
<sequence length="54" mass="5768">MSSTTIREFSLAVGSPAITSILCVRYSLGITLCLCSVDEMFDLSGGNNDVDSYN</sequence>
<evidence type="ECO:0000313" key="2">
    <source>
        <dbReference type="Proteomes" id="UP000008205"/>
    </source>
</evidence>
<reference evidence="1 2" key="1">
    <citation type="journal article" date="2009" name="J. Bacteriol.">
        <title>Complete genome sequence and comparative genome analysis of enteropathogenic Escherichia coli O127:H6 strain E2348/69.</title>
        <authorList>
            <person name="Iguchi A."/>
            <person name="Thomson N.R."/>
            <person name="Ogura Y."/>
            <person name="Saunders D."/>
            <person name="Ooka T."/>
            <person name="Henderson I.R."/>
            <person name="Harris D."/>
            <person name="Asadulghani M."/>
            <person name="Kurokawa K."/>
            <person name="Dean P."/>
            <person name="Kenny B."/>
            <person name="Quail M.A."/>
            <person name="Thurston S."/>
            <person name="Dougan G."/>
            <person name="Hayashi T."/>
            <person name="Parkhill J."/>
            <person name="Frankel G."/>
        </authorList>
    </citation>
    <scope>NUCLEOTIDE SEQUENCE [LARGE SCALE GENOMIC DNA]</scope>
    <source>
        <strain evidence="2">E2348/69 / EPEC</strain>
    </source>
</reference>
<dbReference type="KEGG" id="ecg:E2348C_2917"/>
<dbReference type="HOGENOM" id="CLU_3042883_0_0_6"/>
<proteinExistence type="predicted"/>
<organism evidence="1 2">
    <name type="scientific">Escherichia coli O127:H6 (strain E2348/69 / EPEC)</name>
    <dbReference type="NCBI Taxonomy" id="574521"/>
    <lineage>
        <taxon>Bacteria</taxon>
        <taxon>Pseudomonadati</taxon>
        <taxon>Pseudomonadota</taxon>
        <taxon>Gammaproteobacteria</taxon>
        <taxon>Enterobacterales</taxon>
        <taxon>Enterobacteriaceae</taxon>
        <taxon>Escherichia</taxon>
    </lineage>
</organism>
<keyword evidence="2" id="KW-1185">Reference proteome</keyword>
<protein>
    <submittedName>
        <fullName evidence="1">Uncharacterized protein</fullName>
    </submittedName>
</protein>
<dbReference type="EMBL" id="FM180568">
    <property type="protein sequence ID" value="CAS10465.1"/>
    <property type="molecule type" value="Genomic_DNA"/>
</dbReference>
<dbReference type="Proteomes" id="UP000008205">
    <property type="component" value="Chromosome"/>
</dbReference>